<reference evidence="1 2" key="3">
    <citation type="journal article" date="2012" name="J. Bacteriol.">
        <title>Genome Sequence of Paenibacillus terrae HPL-003, a Xylanase-Producing Bacterium Isolated from Soil Found in Forest Residue.</title>
        <authorList>
            <person name="Shin S.H."/>
            <person name="Kim S."/>
            <person name="Kim J.Y."/>
            <person name="Song H.Y."/>
            <person name="Cho S.J."/>
            <person name="Kim D.R."/>
            <person name="Lee K.I."/>
            <person name="Lim H.K."/>
            <person name="Park N.J."/>
            <person name="Hwang I.T."/>
            <person name="Yang K.S."/>
        </authorList>
    </citation>
    <scope>NUCLEOTIDE SEQUENCE [LARGE SCALE GENOMIC DNA]</scope>
    <source>
        <strain evidence="1 2">HPL-003</strain>
    </source>
</reference>
<evidence type="ECO:0000313" key="1">
    <source>
        <dbReference type="EMBL" id="AET57072.1"/>
    </source>
</evidence>
<gene>
    <name evidence="1" type="ordered locus">HPL003_01440</name>
</gene>
<dbReference type="AlphaFoldDB" id="G7VWK7"/>
<sequence>MSFDLIVKILDVVLKLVSITTGLKALVQAWKQSR</sequence>
<protein>
    <submittedName>
        <fullName evidence="1">Uncharacterized protein</fullName>
    </submittedName>
</protein>
<reference key="2">
    <citation type="submission" date="2011-11" db="EMBL/GenBank/DDBJ databases">
        <authorList>
            <person name="Shin S.H."/>
            <person name="Kim S."/>
            <person name="Kim J.Y."/>
        </authorList>
    </citation>
    <scope>NUCLEOTIDE SEQUENCE</scope>
    <source>
        <strain>HPL-003</strain>
    </source>
</reference>
<organism evidence="1 2">
    <name type="scientific">Paenibacillus terrae (strain HPL-003)</name>
    <dbReference type="NCBI Taxonomy" id="985665"/>
    <lineage>
        <taxon>Bacteria</taxon>
        <taxon>Bacillati</taxon>
        <taxon>Bacillota</taxon>
        <taxon>Bacilli</taxon>
        <taxon>Bacillales</taxon>
        <taxon>Paenibacillaceae</taxon>
        <taxon>Paenibacillus</taxon>
    </lineage>
</organism>
<accession>G7VWK7</accession>
<proteinExistence type="predicted"/>
<evidence type="ECO:0000313" key="2">
    <source>
        <dbReference type="Proteomes" id="UP000005876"/>
    </source>
</evidence>
<dbReference type="Proteomes" id="UP000005876">
    <property type="component" value="Chromosome"/>
</dbReference>
<dbReference type="HOGENOM" id="CLU_3374974_0_0_9"/>
<dbReference type="KEGG" id="pta:HPL003_01440"/>
<dbReference type="EMBL" id="CP003107">
    <property type="protein sequence ID" value="AET57072.1"/>
    <property type="molecule type" value="Genomic_DNA"/>
</dbReference>
<name>G7VWK7_PAETH</name>
<reference evidence="2" key="1">
    <citation type="submission" date="2011-11" db="EMBL/GenBank/DDBJ databases">
        <title>Complete sequence of Paenibacillus terrae HPL-003.</title>
        <authorList>
            <person name="Shin S.H."/>
            <person name="Kim S."/>
            <person name="Kim J.Y."/>
        </authorList>
    </citation>
    <scope>NUCLEOTIDE SEQUENCE [LARGE SCALE GENOMIC DNA]</scope>
    <source>
        <strain evidence="2">HPL-003</strain>
    </source>
</reference>